<gene>
    <name evidence="1" type="primary">106084247</name>
</gene>
<dbReference type="Proteomes" id="UP000095300">
    <property type="component" value="Unassembled WGS sequence"/>
</dbReference>
<sequence>DISLEGVERTRGIFGGSGYMELKEDIDTDVSMARVQIFFSSTGFNFQKSPFRIPDQNFTSVLNGAYRLYLMDELKKCCIDSPYFEVFTSPLTKRRIECENCLFPSTNIPPALRLGYYRIFLTVYKGVNFTICALLRLALK</sequence>
<dbReference type="EnsemblMetazoa" id="SCAU004528-RA">
    <property type="protein sequence ID" value="SCAU004528-PA"/>
    <property type="gene ID" value="SCAU004528"/>
</dbReference>
<dbReference type="PANTHER" id="PTHR21112:SF0">
    <property type="entry name" value="CHEMOSENSORY PROTEIN A 29A-RELATED"/>
    <property type="match status" value="1"/>
</dbReference>
<dbReference type="AlphaFoldDB" id="A0A1I8P3J0"/>
<evidence type="ECO:0000313" key="2">
    <source>
        <dbReference type="Proteomes" id="UP000095300"/>
    </source>
</evidence>
<protein>
    <submittedName>
        <fullName evidence="1">Uncharacterized protein</fullName>
    </submittedName>
</protein>
<dbReference type="PANTHER" id="PTHR21112">
    <property type="entry name" value="CHEMOSENSORY PROTEIN A 29A-RELATED"/>
    <property type="match status" value="1"/>
</dbReference>
<evidence type="ECO:0000313" key="1">
    <source>
        <dbReference type="EnsemblMetazoa" id="SCAU004528-PA"/>
    </source>
</evidence>
<proteinExistence type="predicted"/>
<reference evidence="1" key="1">
    <citation type="submission" date="2020-05" db="UniProtKB">
        <authorList>
            <consortium name="EnsemblMetazoa"/>
        </authorList>
    </citation>
    <scope>IDENTIFICATION</scope>
    <source>
        <strain evidence="1">USDA</strain>
    </source>
</reference>
<dbReference type="VEuPathDB" id="VectorBase:SCAU004528"/>
<name>A0A1I8P3J0_STOCA</name>
<keyword evidence="2" id="KW-1185">Reference proteome</keyword>
<accession>A0A1I8P3J0</accession>
<organism evidence="1 2">
    <name type="scientific">Stomoxys calcitrans</name>
    <name type="common">Stable fly</name>
    <name type="synonym">Conops calcitrans</name>
    <dbReference type="NCBI Taxonomy" id="35570"/>
    <lineage>
        <taxon>Eukaryota</taxon>
        <taxon>Metazoa</taxon>
        <taxon>Ecdysozoa</taxon>
        <taxon>Arthropoda</taxon>
        <taxon>Hexapoda</taxon>
        <taxon>Insecta</taxon>
        <taxon>Pterygota</taxon>
        <taxon>Neoptera</taxon>
        <taxon>Endopterygota</taxon>
        <taxon>Diptera</taxon>
        <taxon>Brachycera</taxon>
        <taxon>Muscomorpha</taxon>
        <taxon>Muscoidea</taxon>
        <taxon>Muscidae</taxon>
        <taxon>Stomoxys</taxon>
    </lineage>
</organism>